<name>A0A1G2G012_9BACT</name>
<dbReference type="PANTHER" id="PTHR47964">
    <property type="entry name" value="ATP-DEPENDENT DNA HELICASE HOMOLOG RECG, CHLOROPLASTIC"/>
    <property type="match status" value="1"/>
</dbReference>
<accession>A0A1G2G012</accession>
<dbReference type="Proteomes" id="UP000176700">
    <property type="component" value="Unassembled WGS sequence"/>
</dbReference>
<evidence type="ECO:0000256" key="2">
    <source>
        <dbReference type="ARBA" id="ARBA00022763"/>
    </source>
</evidence>
<dbReference type="InterPro" id="IPR011545">
    <property type="entry name" value="DEAD/DEAH_box_helicase_dom"/>
</dbReference>
<keyword evidence="7" id="KW-0234">DNA repair</keyword>
<dbReference type="AlphaFoldDB" id="A0A1G2G012"/>
<dbReference type="SMART" id="SM00490">
    <property type="entry name" value="HELICc"/>
    <property type="match status" value="1"/>
</dbReference>
<dbReference type="CDD" id="cd04488">
    <property type="entry name" value="RecG_wedge_OBF"/>
    <property type="match status" value="1"/>
</dbReference>
<keyword evidence="1" id="KW-0547">Nucleotide-binding</keyword>
<evidence type="ECO:0000259" key="9">
    <source>
        <dbReference type="PROSITE" id="PS51192"/>
    </source>
</evidence>
<dbReference type="InterPro" id="IPR014001">
    <property type="entry name" value="Helicase_ATP-bd"/>
</dbReference>
<reference evidence="11 12" key="1">
    <citation type="journal article" date="2016" name="Nat. Commun.">
        <title>Thousands of microbial genomes shed light on interconnected biogeochemical processes in an aquifer system.</title>
        <authorList>
            <person name="Anantharaman K."/>
            <person name="Brown C.T."/>
            <person name="Hug L.A."/>
            <person name="Sharon I."/>
            <person name="Castelle C.J."/>
            <person name="Probst A.J."/>
            <person name="Thomas B.C."/>
            <person name="Singh A."/>
            <person name="Wilkins M.J."/>
            <person name="Karaoz U."/>
            <person name="Brodie E.L."/>
            <person name="Williams K.H."/>
            <person name="Hubbard S.S."/>
            <person name="Banfield J.F."/>
        </authorList>
    </citation>
    <scope>NUCLEOTIDE SEQUENCE [LARGE SCALE GENOMIC DNA]</scope>
</reference>
<dbReference type="InterPro" id="IPR047112">
    <property type="entry name" value="RecG/Mfd"/>
</dbReference>
<dbReference type="SUPFAM" id="SSF50249">
    <property type="entry name" value="Nucleic acid-binding proteins"/>
    <property type="match status" value="1"/>
</dbReference>
<dbReference type="EMBL" id="MHNI01000004">
    <property type="protein sequence ID" value="OGZ43673.1"/>
    <property type="molecule type" value="Genomic_DNA"/>
</dbReference>
<feature type="domain" description="Helicase C-terminal" evidence="10">
    <location>
        <begin position="475"/>
        <end position="634"/>
    </location>
</feature>
<dbReference type="Gene3D" id="2.40.50.140">
    <property type="entry name" value="Nucleic acid-binding proteins"/>
    <property type="match status" value="1"/>
</dbReference>
<evidence type="ECO:0000256" key="4">
    <source>
        <dbReference type="ARBA" id="ARBA00022806"/>
    </source>
</evidence>
<comment type="caution">
    <text evidence="11">The sequence shown here is derived from an EMBL/GenBank/DDBJ whole genome shotgun (WGS) entry which is preliminary data.</text>
</comment>
<evidence type="ECO:0000259" key="10">
    <source>
        <dbReference type="PROSITE" id="PS51194"/>
    </source>
</evidence>
<evidence type="ECO:0000256" key="5">
    <source>
        <dbReference type="ARBA" id="ARBA00022840"/>
    </source>
</evidence>
<evidence type="ECO:0000313" key="11">
    <source>
        <dbReference type="EMBL" id="OGZ43673.1"/>
    </source>
</evidence>
<evidence type="ECO:0000256" key="1">
    <source>
        <dbReference type="ARBA" id="ARBA00022741"/>
    </source>
</evidence>
<evidence type="ECO:0000256" key="3">
    <source>
        <dbReference type="ARBA" id="ARBA00022801"/>
    </source>
</evidence>
<keyword evidence="5" id="KW-0067">ATP-binding</keyword>
<dbReference type="NCBIfam" id="NF008168">
    <property type="entry name" value="PRK10917.2-2"/>
    <property type="match status" value="1"/>
</dbReference>
<dbReference type="Pfam" id="PF17191">
    <property type="entry name" value="RecG_wedge"/>
    <property type="match status" value="1"/>
</dbReference>
<dbReference type="Pfam" id="PF00271">
    <property type="entry name" value="Helicase_C"/>
    <property type="match status" value="1"/>
</dbReference>
<keyword evidence="2" id="KW-0227">DNA damage</keyword>
<organism evidence="11 12">
    <name type="scientific">Candidatus Ryanbacteria bacterium RIFCSPHIGHO2_01_45_13</name>
    <dbReference type="NCBI Taxonomy" id="1802112"/>
    <lineage>
        <taxon>Bacteria</taxon>
        <taxon>Candidatus Ryaniibacteriota</taxon>
    </lineage>
</organism>
<keyword evidence="4 11" id="KW-0347">Helicase</keyword>
<dbReference type="GO" id="GO:0003678">
    <property type="term" value="F:DNA helicase activity"/>
    <property type="evidence" value="ECO:0007669"/>
    <property type="project" value="TreeGrafter"/>
</dbReference>
<gene>
    <name evidence="11" type="ORF">A2W41_04935</name>
</gene>
<protein>
    <recommendedName>
        <fullName evidence="8">Probable DNA 3'-5' helicase RecG</fullName>
    </recommendedName>
</protein>
<dbReference type="InterPro" id="IPR012340">
    <property type="entry name" value="NA-bd_OB-fold"/>
</dbReference>
<proteinExistence type="predicted"/>
<evidence type="ECO:0000313" key="12">
    <source>
        <dbReference type="Proteomes" id="UP000176700"/>
    </source>
</evidence>
<dbReference type="PROSITE" id="PS51192">
    <property type="entry name" value="HELICASE_ATP_BIND_1"/>
    <property type="match status" value="1"/>
</dbReference>
<evidence type="ECO:0000256" key="6">
    <source>
        <dbReference type="ARBA" id="ARBA00023125"/>
    </source>
</evidence>
<dbReference type="Pfam" id="PF00270">
    <property type="entry name" value="DEAD"/>
    <property type="match status" value="1"/>
</dbReference>
<dbReference type="InterPro" id="IPR033454">
    <property type="entry name" value="RecG_wedge"/>
</dbReference>
<dbReference type="Gene3D" id="3.40.50.300">
    <property type="entry name" value="P-loop containing nucleotide triphosphate hydrolases"/>
    <property type="match status" value="2"/>
</dbReference>
<dbReference type="PROSITE" id="PS51194">
    <property type="entry name" value="HELICASE_CTER"/>
    <property type="match status" value="1"/>
</dbReference>
<sequence>MELTERVENVLELSLTQKNGLEKLHVNTVRDLLWHFPARYEDFSRFKTISNVTPKEHITVEGKITHIDLRKTWKSKVAIAEGTFADATGTLKLIWFHQPYIARFLKDGDLIRIRGEIQSGKRGLYIANPFFEKIDRLSISLNIKERGLIPVYPETRGISSRWLHFHITKLLQSASLNFKDILPKAILTTYHLPSLIHSLRAIHTPRNEREAEGARKRFAFEEIFLLQLSRIKERKLLEKKKSFILKTDEEALKEFLEKPPFTLTASQRIVLEDLKNDIATPTPMARLLEGDVGSGKTILAAIISFIAVKNDAQVAYMAPTEILASQHFNAFSELFKGLRIKIGLITSSDTRVFPSKAFPKTSAHVSRTQLLRWAKSGEIKILIGTHALIEKKVQFNNLALIVVDEQHRFGVQQRARLARTKMQTENPLPHFLSMTATPIPRTLALTVYGDLDLSVLDEMPPGRSPTETMILMGRTRKKAWDTMREEINKGHQAFVICPRIEHDDDRIKSVKKEAERLKKEIFPDFTIGVLHGKLTPKEKETTMEKYKKGEIQILVSTSVIEVGIDIPNATVMVVEGAERFGLAQLHQMRGRIGRGKHKSIFFVISDSQGEKTKDRLHALRNARSGFELAEYDLQLRGAGELTGSSQWGISDVGMEALKNIKMVEAARKEARNIIEKDPELSQSPLLKGEIEIINKKLLHFE</sequence>
<evidence type="ECO:0000256" key="7">
    <source>
        <dbReference type="ARBA" id="ARBA00023204"/>
    </source>
</evidence>
<dbReference type="SUPFAM" id="SSF52540">
    <property type="entry name" value="P-loop containing nucleoside triphosphate hydrolases"/>
    <property type="match status" value="2"/>
</dbReference>
<dbReference type="NCBIfam" id="NF008165">
    <property type="entry name" value="PRK10917.1-3"/>
    <property type="match status" value="1"/>
</dbReference>
<feature type="domain" description="Helicase ATP-binding" evidence="9">
    <location>
        <begin position="277"/>
        <end position="456"/>
    </location>
</feature>
<keyword evidence="6" id="KW-0238">DNA-binding</keyword>
<dbReference type="PANTHER" id="PTHR47964:SF1">
    <property type="entry name" value="ATP-DEPENDENT DNA HELICASE HOMOLOG RECG, CHLOROPLASTIC"/>
    <property type="match status" value="1"/>
</dbReference>
<dbReference type="Pfam" id="PF19833">
    <property type="entry name" value="RecG_dom3_C"/>
    <property type="match status" value="1"/>
</dbReference>
<dbReference type="InterPro" id="IPR027417">
    <property type="entry name" value="P-loop_NTPase"/>
</dbReference>
<dbReference type="InterPro" id="IPR045562">
    <property type="entry name" value="RecG_dom3_C"/>
</dbReference>
<dbReference type="SMART" id="SM00487">
    <property type="entry name" value="DEXDc"/>
    <property type="match status" value="1"/>
</dbReference>
<dbReference type="GO" id="GO:0016787">
    <property type="term" value="F:hydrolase activity"/>
    <property type="evidence" value="ECO:0007669"/>
    <property type="project" value="UniProtKB-KW"/>
</dbReference>
<dbReference type="InterPro" id="IPR001650">
    <property type="entry name" value="Helicase_C-like"/>
</dbReference>
<dbReference type="GO" id="GO:0006281">
    <property type="term" value="P:DNA repair"/>
    <property type="evidence" value="ECO:0007669"/>
    <property type="project" value="UniProtKB-KW"/>
</dbReference>
<keyword evidence="3" id="KW-0378">Hydrolase</keyword>
<dbReference type="GO" id="GO:0003677">
    <property type="term" value="F:DNA binding"/>
    <property type="evidence" value="ECO:0007669"/>
    <property type="project" value="UniProtKB-KW"/>
</dbReference>
<dbReference type="GO" id="GO:0005524">
    <property type="term" value="F:ATP binding"/>
    <property type="evidence" value="ECO:0007669"/>
    <property type="project" value="UniProtKB-KW"/>
</dbReference>
<evidence type="ECO:0000256" key="8">
    <source>
        <dbReference type="ARBA" id="ARBA00049819"/>
    </source>
</evidence>